<evidence type="ECO:0008006" key="2">
    <source>
        <dbReference type="Google" id="ProtNLM"/>
    </source>
</evidence>
<dbReference type="EMBL" id="AB609751">
    <property type="protein sequence ID" value="BBE38737.1"/>
    <property type="molecule type" value="Genomic_DNA"/>
</dbReference>
<reference evidence="1" key="1">
    <citation type="submission" date="2011-01" db="EMBL/GenBank/DDBJ databases">
        <title>Evolutionary Significance of Chromosomal Super-Integrons in Vibrio vulnificus Strains.</title>
        <authorList>
            <person name="Shu H.Y."/>
            <person name="Wu K.M."/>
            <person name="Liu T.T."/>
            <person name="Liu Y.M."/>
            <person name="Liao T.L."/>
            <person name="Hor L.I."/>
            <person name="Tsai S.F."/>
            <person name="Chen C.Y."/>
        </authorList>
    </citation>
    <scope>NUCLEOTIDE SEQUENCE</scope>
    <source>
        <strain evidence="1">CECT4999</strain>
    </source>
</reference>
<dbReference type="AlphaFoldDB" id="A0A6S4Q7M4"/>
<accession>A0A6S4Q7M4</accession>
<evidence type="ECO:0000313" key="1">
    <source>
        <dbReference type="EMBL" id="BBE38737.1"/>
    </source>
</evidence>
<organism evidence="1">
    <name type="scientific">Vibrio vulnificus</name>
    <dbReference type="NCBI Taxonomy" id="672"/>
    <lineage>
        <taxon>Bacteria</taxon>
        <taxon>Pseudomonadati</taxon>
        <taxon>Pseudomonadota</taxon>
        <taxon>Gammaproteobacteria</taxon>
        <taxon>Vibrionales</taxon>
        <taxon>Vibrionaceae</taxon>
        <taxon>Vibrio</taxon>
    </lineage>
</organism>
<protein>
    <recommendedName>
        <fullName evidence="2">DUF3265 domain-containing protein</fullName>
    </recommendedName>
</protein>
<proteinExistence type="predicted"/>
<name>A0A6S4Q7M4_VIBVL</name>
<sequence>MSRFSFLVLGFCLRINAELILVFVKRKPLKLKHNKALKRDLAHVAFSVCVGFSGYGTMR</sequence>